<proteinExistence type="predicted"/>
<keyword evidence="2" id="KW-1185">Reference proteome</keyword>
<sequence length="92" mass="10825">MSTPPRIFFDHTRHKFAIRWFDAVFDVLAFEGEEHLSQPFTYRIEFTCTNQDLRAEQMLNKDARFSLYPSPSKLSYPIKTPLQSPEPQSCPK</sequence>
<comment type="caution">
    <text evidence="1">The sequence shown here is derived from an EMBL/GenBank/DDBJ whole genome shotgun (WGS) entry which is preliminary data.</text>
</comment>
<reference evidence="1" key="1">
    <citation type="submission" date="2024-11" db="EMBL/GenBank/DDBJ databases">
        <authorList>
            <person name="Lucas J.A."/>
        </authorList>
    </citation>
    <scope>NUCLEOTIDE SEQUENCE</scope>
    <source>
        <strain evidence="1">Z 8.8</strain>
    </source>
</reference>
<organism evidence="1 2">
    <name type="scientific">Pseudomonas neuropathica</name>
    <dbReference type="NCBI Taxonomy" id="2730425"/>
    <lineage>
        <taxon>Bacteria</taxon>
        <taxon>Pseudomonadati</taxon>
        <taxon>Pseudomonadota</taxon>
        <taxon>Gammaproteobacteria</taxon>
        <taxon>Pseudomonadales</taxon>
        <taxon>Pseudomonadaceae</taxon>
        <taxon>Pseudomonas</taxon>
    </lineage>
</organism>
<gene>
    <name evidence="1" type="ORF">ACJEBM_20445</name>
</gene>
<accession>A0ACC7MX96</accession>
<dbReference type="Proteomes" id="UP001622950">
    <property type="component" value="Unassembled WGS sequence"/>
</dbReference>
<dbReference type="EMBL" id="JBJHQE010000042">
    <property type="protein sequence ID" value="MFK9083041.1"/>
    <property type="molecule type" value="Genomic_DNA"/>
</dbReference>
<evidence type="ECO:0000313" key="2">
    <source>
        <dbReference type="Proteomes" id="UP001622950"/>
    </source>
</evidence>
<protein>
    <submittedName>
        <fullName evidence="1">Uncharacterized protein</fullName>
    </submittedName>
</protein>
<evidence type="ECO:0000313" key="1">
    <source>
        <dbReference type="EMBL" id="MFK9083041.1"/>
    </source>
</evidence>
<name>A0ACC7MX96_9PSED</name>